<evidence type="ECO:0000313" key="2">
    <source>
        <dbReference type="EMBL" id="KAL1511946.1"/>
    </source>
</evidence>
<feature type="region of interest" description="Disordered" evidence="1">
    <location>
        <begin position="169"/>
        <end position="189"/>
    </location>
</feature>
<dbReference type="EMBL" id="JBGBPQ010000013">
    <property type="protein sequence ID" value="KAL1511946.1"/>
    <property type="molecule type" value="Genomic_DNA"/>
</dbReference>
<dbReference type="AlphaFoldDB" id="A0AB34J4S0"/>
<feature type="region of interest" description="Disordered" evidence="1">
    <location>
        <begin position="1"/>
        <end position="46"/>
    </location>
</feature>
<feature type="region of interest" description="Disordered" evidence="1">
    <location>
        <begin position="110"/>
        <end position="130"/>
    </location>
</feature>
<evidence type="ECO:0000313" key="3">
    <source>
        <dbReference type="Proteomes" id="UP001515480"/>
    </source>
</evidence>
<sequence length="351" mass="39265">MAAGGTREATSDDEVPHDVAEDAFSEESSGWSLNNPDAVQASTSQQAAADVIHKAANRIGAHPEGVLSKLAEAQIMYDWQLRELVPEDWNQLGASLGLVSAVRHVLAETRENQQPAAATSSSTSRKKMSMPVKNLDTGEYVSRHQMSHMLSQLSVTQLSSADSANASFDEDLAWPTPREKVERPSTRRMSKEDDWQAYEVAQMTFHEMSDIVKRAQSKAKDKRVSHDAHSILELMQMLEGSGVVIVADWPTRLLMHEIRELIATLIFGKSKMPSHGVLFLHRSDHFRPRKTLPQHEFVCTYIDSMMINATFADRDLSASYVAYKRFKELHPWATHANIKTELASADVWVVI</sequence>
<feature type="compositionally biased region" description="Polar residues" evidence="1">
    <location>
        <begin position="26"/>
        <end position="35"/>
    </location>
</feature>
<feature type="compositionally biased region" description="Low complexity" evidence="1">
    <location>
        <begin position="37"/>
        <end position="46"/>
    </location>
</feature>
<accession>A0AB34J4S0</accession>
<evidence type="ECO:0000256" key="1">
    <source>
        <dbReference type="SAM" id="MobiDB-lite"/>
    </source>
</evidence>
<comment type="caution">
    <text evidence="2">The sequence shown here is derived from an EMBL/GenBank/DDBJ whole genome shotgun (WGS) entry which is preliminary data.</text>
</comment>
<organism evidence="2 3">
    <name type="scientific">Prymnesium parvum</name>
    <name type="common">Toxic golden alga</name>
    <dbReference type="NCBI Taxonomy" id="97485"/>
    <lineage>
        <taxon>Eukaryota</taxon>
        <taxon>Haptista</taxon>
        <taxon>Haptophyta</taxon>
        <taxon>Prymnesiophyceae</taxon>
        <taxon>Prymnesiales</taxon>
        <taxon>Prymnesiaceae</taxon>
        <taxon>Prymnesium</taxon>
    </lineage>
</organism>
<protein>
    <submittedName>
        <fullName evidence="2">Uncharacterized protein</fullName>
    </submittedName>
</protein>
<name>A0AB34J4S0_PRYPA</name>
<keyword evidence="3" id="KW-1185">Reference proteome</keyword>
<reference evidence="2 3" key="1">
    <citation type="journal article" date="2024" name="Science">
        <title>Giant polyketide synthase enzymes in the biosynthesis of giant marine polyether toxins.</title>
        <authorList>
            <person name="Fallon T.R."/>
            <person name="Shende V.V."/>
            <person name="Wierzbicki I.H."/>
            <person name="Pendleton A.L."/>
            <person name="Watervoot N.F."/>
            <person name="Auber R.P."/>
            <person name="Gonzalez D.J."/>
            <person name="Wisecaver J.H."/>
            <person name="Moore B.S."/>
        </authorList>
    </citation>
    <scope>NUCLEOTIDE SEQUENCE [LARGE SCALE GENOMIC DNA]</scope>
    <source>
        <strain evidence="2 3">12B1</strain>
    </source>
</reference>
<dbReference type="Proteomes" id="UP001515480">
    <property type="component" value="Unassembled WGS sequence"/>
</dbReference>
<gene>
    <name evidence="2" type="ORF">AB1Y20_005226</name>
</gene>
<proteinExistence type="predicted"/>
<feature type="compositionally biased region" description="Basic and acidic residues" evidence="1">
    <location>
        <begin position="177"/>
        <end position="189"/>
    </location>
</feature>